<dbReference type="EnsemblPlants" id="AUR62013224-RA">
    <property type="protein sequence ID" value="AUR62013224-RA:cds"/>
    <property type="gene ID" value="AUR62013224"/>
</dbReference>
<dbReference type="InterPro" id="IPR011598">
    <property type="entry name" value="bHLH_dom"/>
</dbReference>
<name>A0A803LGX7_CHEQI</name>
<comment type="subcellular location">
    <subcellularLocation>
        <location evidence="1">Nucleus</location>
    </subcellularLocation>
</comment>
<keyword evidence="2" id="KW-0805">Transcription regulation</keyword>
<reference evidence="7" key="2">
    <citation type="submission" date="2021-03" db="UniProtKB">
        <authorList>
            <consortium name="EnsemblPlants"/>
        </authorList>
    </citation>
    <scope>IDENTIFICATION</scope>
</reference>
<feature type="domain" description="BHLH" evidence="6">
    <location>
        <begin position="1"/>
        <end position="35"/>
    </location>
</feature>
<dbReference type="InterPro" id="IPR045239">
    <property type="entry name" value="bHLH95_bHLH"/>
</dbReference>
<dbReference type="GO" id="GO:0009960">
    <property type="term" value="P:endosperm development"/>
    <property type="evidence" value="ECO:0007669"/>
    <property type="project" value="InterPro"/>
</dbReference>
<dbReference type="Gramene" id="AUR62013224-RA">
    <property type="protein sequence ID" value="AUR62013224-RA:cds"/>
    <property type="gene ID" value="AUR62013224"/>
</dbReference>
<organism evidence="7 8">
    <name type="scientific">Chenopodium quinoa</name>
    <name type="common">Quinoa</name>
    <dbReference type="NCBI Taxonomy" id="63459"/>
    <lineage>
        <taxon>Eukaryota</taxon>
        <taxon>Viridiplantae</taxon>
        <taxon>Streptophyta</taxon>
        <taxon>Embryophyta</taxon>
        <taxon>Tracheophyta</taxon>
        <taxon>Spermatophyta</taxon>
        <taxon>Magnoliopsida</taxon>
        <taxon>eudicotyledons</taxon>
        <taxon>Gunneridae</taxon>
        <taxon>Pentapetalae</taxon>
        <taxon>Caryophyllales</taxon>
        <taxon>Chenopodiaceae</taxon>
        <taxon>Chenopodioideae</taxon>
        <taxon>Atripliceae</taxon>
        <taxon>Chenopodium</taxon>
    </lineage>
</organism>
<keyword evidence="5" id="KW-0175">Coiled coil</keyword>
<dbReference type="PANTHER" id="PTHR46772:SF8">
    <property type="entry name" value="TRANSCRIPTION FACTOR BHLH95"/>
    <property type="match status" value="1"/>
</dbReference>
<dbReference type="InterPro" id="IPR044278">
    <property type="entry name" value="BHLH95-like"/>
</dbReference>
<reference evidence="7" key="1">
    <citation type="journal article" date="2017" name="Nature">
        <title>The genome of Chenopodium quinoa.</title>
        <authorList>
            <person name="Jarvis D.E."/>
            <person name="Ho Y.S."/>
            <person name="Lightfoot D.J."/>
            <person name="Schmoeckel S.M."/>
            <person name="Li B."/>
            <person name="Borm T.J.A."/>
            <person name="Ohyanagi H."/>
            <person name="Mineta K."/>
            <person name="Michell C.T."/>
            <person name="Saber N."/>
            <person name="Kharbatia N.M."/>
            <person name="Rupper R.R."/>
            <person name="Sharp A.R."/>
            <person name="Dally N."/>
            <person name="Boughton B.A."/>
            <person name="Woo Y.H."/>
            <person name="Gao G."/>
            <person name="Schijlen E.G.W.M."/>
            <person name="Guo X."/>
            <person name="Momin A.A."/>
            <person name="Negrao S."/>
            <person name="Al-Babili S."/>
            <person name="Gehring C."/>
            <person name="Roessner U."/>
            <person name="Jung C."/>
            <person name="Murphy K."/>
            <person name="Arold S.T."/>
            <person name="Gojobori T."/>
            <person name="van der Linden C.G."/>
            <person name="van Loo E.N."/>
            <person name="Jellen E.N."/>
            <person name="Maughan P.J."/>
            <person name="Tester M."/>
        </authorList>
    </citation>
    <scope>NUCLEOTIDE SEQUENCE [LARGE SCALE GENOMIC DNA]</scope>
    <source>
        <strain evidence="7">cv. PI 614886</strain>
    </source>
</reference>
<dbReference type="PANTHER" id="PTHR46772">
    <property type="entry name" value="BHLH DOMAIN-CONTAINING PROTEIN"/>
    <property type="match status" value="1"/>
</dbReference>
<dbReference type="CDD" id="cd11393">
    <property type="entry name" value="bHLH_AtbHLH_like"/>
    <property type="match status" value="1"/>
</dbReference>
<dbReference type="Proteomes" id="UP000596660">
    <property type="component" value="Unplaced"/>
</dbReference>
<dbReference type="SUPFAM" id="SSF47459">
    <property type="entry name" value="HLH, helix-loop-helix DNA-binding domain"/>
    <property type="match status" value="1"/>
</dbReference>
<protein>
    <recommendedName>
        <fullName evidence="6">BHLH domain-containing protein</fullName>
    </recommendedName>
</protein>
<accession>A0A803LGX7</accession>
<evidence type="ECO:0000313" key="7">
    <source>
        <dbReference type="EnsemblPlants" id="AUR62013224-RA:cds"/>
    </source>
</evidence>
<dbReference type="Gene3D" id="4.10.280.10">
    <property type="entry name" value="Helix-loop-helix DNA-binding domain"/>
    <property type="match status" value="1"/>
</dbReference>
<dbReference type="AlphaFoldDB" id="A0A803LGX7"/>
<evidence type="ECO:0000256" key="2">
    <source>
        <dbReference type="ARBA" id="ARBA00023015"/>
    </source>
</evidence>
<dbReference type="InterPro" id="IPR036638">
    <property type="entry name" value="HLH_DNA-bd_sf"/>
</dbReference>
<keyword evidence="4" id="KW-0539">Nucleus</keyword>
<proteinExistence type="predicted"/>
<dbReference type="Pfam" id="PF00010">
    <property type="entry name" value="HLH"/>
    <property type="match status" value="1"/>
</dbReference>
<evidence type="ECO:0000313" key="8">
    <source>
        <dbReference type="Proteomes" id="UP000596660"/>
    </source>
</evidence>
<feature type="coiled-coil region" evidence="5">
    <location>
        <begin position="25"/>
        <end position="52"/>
    </location>
</feature>
<dbReference type="GO" id="GO:0046983">
    <property type="term" value="F:protein dimerization activity"/>
    <property type="evidence" value="ECO:0007669"/>
    <property type="project" value="InterPro"/>
</dbReference>
<keyword evidence="3" id="KW-0804">Transcription</keyword>
<evidence type="ECO:0000256" key="5">
    <source>
        <dbReference type="SAM" id="Coils"/>
    </source>
</evidence>
<keyword evidence="8" id="KW-1185">Reference proteome</keyword>
<evidence type="ECO:0000256" key="4">
    <source>
        <dbReference type="ARBA" id="ARBA00023242"/>
    </source>
</evidence>
<sequence length="171" mass="19015">MRSMFATLHSLLPQLTPKADKTTVVEEAVNYIKTLQNTVKRLEIQKIEQNQGLPPIMSSSFPIGPSVPANSRLATLPTTREAFMANQVSLMNNNNNYSTGSSRAVKIKTWTASNVVLSICGNVAQYAVYATKKPVLFTTICSVLEKYAMEIFAANIYTDDANRSHFMFQTR</sequence>
<dbReference type="OMA" id="IVLWINF"/>
<evidence type="ECO:0000259" key="6">
    <source>
        <dbReference type="PROSITE" id="PS50888"/>
    </source>
</evidence>
<evidence type="ECO:0000256" key="1">
    <source>
        <dbReference type="ARBA" id="ARBA00004123"/>
    </source>
</evidence>
<dbReference type="PROSITE" id="PS50888">
    <property type="entry name" value="BHLH"/>
    <property type="match status" value="1"/>
</dbReference>
<evidence type="ECO:0000256" key="3">
    <source>
        <dbReference type="ARBA" id="ARBA00023163"/>
    </source>
</evidence>
<dbReference type="GO" id="GO:0005634">
    <property type="term" value="C:nucleus"/>
    <property type="evidence" value="ECO:0007669"/>
    <property type="project" value="UniProtKB-SubCell"/>
</dbReference>
<dbReference type="GO" id="GO:0003700">
    <property type="term" value="F:DNA-binding transcription factor activity"/>
    <property type="evidence" value="ECO:0007669"/>
    <property type="project" value="InterPro"/>
</dbReference>